<protein>
    <submittedName>
        <fullName evidence="2">Helix-turn-helix transcriptional regulator</fullName>
    </submittedName>
</protein>
<dbReference type="Gene3D" id="1.10.260.40">
    <property type="entry name" value="lambda repressor-like DNA-binding domains"/>
    <property type="match status" value="1"/>
</dbReference>
<dbReference type="EMBL" id="CP136594">
    <property type="protein sequence ID" value="WOE74699.1"/>
    <property type="molecule type" value="Genomic_DNA"/>
</dbReference>
<feature type="domain" description="HTH cro/C1-type" evidence="1">
    <location>
        <begin position="7"/>
        <end position="59"/>
    </location>
</feature>
<dbReference type="RefSeq" id="WP_317080959.1">
    <property type="nucleotide sequence ID" value="NZ_CP136594.1"/>
</dbReference>
<evidence type="ECO:0000313" key="3">
    <source>
        <dbReference type="Proteomes" id="UP001302429"/>
    </source>
</evidence>
<organism evidence="2 3">
    <name type="scientific">Alterisphingorhabdus coralli</name>
    <dbReference type="NCBI Taxonomy" id="3071408"/>
    <lineage>
        <taxon>Bacteria</taxon>
        <taxon>Pseudomonadati</taxon>
        <taxon>Pseudomonadota</taxon>
        <taxon>Alphaproteobacteria</taxon>
        <taxon>Sphingomonadales</taxon>
        <taxon>Sphingomonadaceae</taxon>
        <taxon>Alterisphingorhabdus (ex Yan et al. 2024)</taxon>
    </lineage>
</organism>
<dbReference type="GO" id="GO:0003677">
    <property type="term" value="F:DNA binding"/>
    <property type="evidence" value="ECO:0007669"/>
    <property type="project" value="InterPro"/>
</dbReference>
<reference evidence="2 3" key="1">
    <citation type="submission" date="2023-10" db="EMBL/GenBank/DDBJ databases">
        <title>Complete genome sequence of a Sphingomonadaceae bacterium.</title>
        <authorList>
            <person name="Yan C."/>
        </authorList>
    </citation>
    <scope>NUCLEOTIDE SEQUENCE [LARGE SCALE GENOMIC DNA]</scope>
    <source>
        <strain evidence="2 3">SCSIO 66989</strain>
    </source>
</reference>
<dbReference type="Pfam" id="PF01381">
    <property type="entry name" value="HTH_3"/>
    <property type="match status" value="1"/>
</dbReference>
<gene>
    <name evidence="2" type="ORF">RB602_12715</name>
</gene>
<dbReference type="SMART" id="SM00530">
    <property type="entry name" value="HTH_XRE"/>
    <property type="match status" value="1"/>
</dbReference>
<dbReference type="CDD" id="cd00093">
    <property type="entry name" value="HTH_XRE"/>
    <property type="match status" value="1"/>
</dbReference>
<evidence type="ECO:0000259" key="1">
    <source>
        <dbReference type="PROSITE" id="PS50943"/>
    </source>
</evidence>
<dbReference type="InterPro" id="IPR010982">
    <property type="entry name" value="Lambda_DNA-bd_dom_sf"/>
</dbReference>
<evidence type="ECO:0000313" key="2">
    <source>
        <dbReference type="EMBL" id="WOE74699.1"/>
    </source>
</evidence>
<accession>A0AA97F5G2</accession>
<proteinExistence type="predicted"/>
<sequence length="315" mass="35747">MSASAWVKVALERLNCSQKELAMRLGVSPSQITKWKADEYMSLEMEMKFEELTGITDQFPDFVLLAGSKTSSEKWARLILFLADFAAEQAETGYDTWPLQEEPKLLCWNTFHTLSQMGVSIPGKFPEELVRILDEDCNDGDFETSIENFFASIILKIFKSLNDVYAFYAAYVAELTDDDEVLETGLEIEACLMSLAATKIEVSTDAAPKFRNFTRDVRKDYERWLRQVQEAALSSGKPIRAEIMDLIDEDHGSLGFDAEAESLGVNKNRLHPDIYMNELLVGMRAIHQVLPAIIKKLDISEHELAFDRTQLVRGH</sequence>
<dbReference type="KEGG" id="acoa:RB602_12715"/>
<dbReference type="Proteomes" id="UP001302429">
    <property type="component" value="Chromosome"/>
</dbReference>
<dbReference type="PROSITE" id="PS50943">
    <property type="entry name" value="HTH_CROC1"/>
    <property type="match status" value="1"/>
</dbReference>
<dbReference type="InterPro" id="IPR001387">
    <property type="entry name" value="Cro/C1-type_HTH"/>
</dbReference>
<name>A0AA97F5G2_9SPHN</name>
<dbReference type="SUPFAM" id="SSF47413">
    <property type="entry name" value="lambda repressor-like DNA-binding domains"/>
    <property type="match status" value="1"/>
</dbReference>
<keyword evidence="3" id="KW-1185">Reference proteome</keyword>
<dbReference type="AlphaFoldDB" id="A0AA97F5G2"/>